<evidence type="ECO:0000313" key="2">
    <source>
        <dbReference type="EMBL" id="CAE6530632.1"/>
    </source>
</evidence>
<reference evidence="2" key="1">
    <citation type="submission" date="2021-01" db="EMBL/GenBank/DDBJ databases">
        <authorList>
            <person name="Kaushik A."/>
        </authorList>
    </citation>
    <scope>NUCLEOTIDE SEQUENCE</scope>
    <source>
        <strain evidence="2">Type strain: AG8-Rh-89/</strain>
    </source>
</reference>
<dbReference type="Proteomes" id="UP000663850">
    <property type="component" value="Unassembled WGS sequence"/>
</dbReference>
<feature type="compositionally biased region" description="Polar residues" evidence="1">
    <location>
        <begin position="75"/>
        <end position="100"/>
    </location>
</feature>
<organism evidence="2 3">
    <name type="scientific">Rhizoctonia solani</name>
    <dbReference type="NCBI Taxonomy" id="456999"/>
    <lineage>
        <taxon>Eukaryota</taxon>
        <taxon>Fungi</taxon>
        <taxon>Dikarya</taxon>
        <taxon>Basidiomycota</taxon>
        <taxon>Agaricomycotina</taxon>
        <taxon>Agaricomycetes</taxon>
        <taxon>Cantharellales</taxon>
        <taxon>Ceratobasidiaceae</taxon>
        <taxon>Rhizoctonia</taxon>
    </lineage>
</organism>
<dbReference type="AlphaFoldDB" id="A0A8H3DJ80"/>
<gene>
    <name evidence="2" type="ORF">RDB_LOCUS130087</name>
</gene>
<evidence type="ECO:0000256" key="1">
    <source>
        <dbReference type="SAM" id="MobiDB-lite"/>
    </source>
</evidence>
<sequence length="203" mass="21735">MRLSTSDQSEFETVRMEDVVFTLNNIVDDISRMYAGSFDDVSLDDSPMEIDIKQLSSVENKSQQEINPSARPDSPTLSEPPTSARSTASSDSEDTVSLYSASLGPSPVSSGFTTPSSSPTSLTFITDKDTTDWHPVSIHPLVGVDGNLPHVSSNVQIETWTLLKPMAGIDTTTTTTYAPTGLSATSSGLAIAYISTHSKVRPE</sequence>
<proteinExistence type="predicted"/>
<protein>
    <submittedName>
        <fullName evidence="2">Uncharacterized protein</fullName>
    </submittedName>
</protein>
<evidence type="ECO:0000313" key="3">
    <source>
        <dbReference type="Proteomes" id="UP000663850"/>
    </source>
</evidence>
<comment type="caution">
    <text evidence="2">The sequence shown here is derived from an EMBL/GenBank/DDBJ whole genome shotgun (WGS) entry which is preliminary data.</text>
</comment>
<name>A0A8H3DJ80_9AGAM</name>
<accession>A0A8H3DJ80</accession>
<dbReference type="EMBL" id="CAJMWZ010007005">
    <property type="protein sequence ID" value="CAE6530632.1"/>
    <property type="molecule type" value="Genomic_DNA"/>
</dbReference>
<feature type="compositionally biased region" description="Polar residues" evidence="1">
    <location>
        <begin position="56"/>
        <end position="67"/>
    </location>
</feature>
<feature type="region of interest" description="Disordered" evidence="1">
    <location>
        <begin position="56"/>
        <end position="100"/>
    </location>
</feature>